<dbReference type="InterPro" id="IPR001202">
    <property type="entry name" value="WW_dom"/>
</dbReference>
<dbReference type="Proteomes" id="UP000799757">
    <property type="component" value="Unassembled WGS sequence"/>
</dbReference>
<dbReference type="SUPFAM" id="SSF51045">
    <property type="entry name" value="WW domain"/>
    <property type="match status" value="1"/>
</dbReference>
<sequence length="229" mass="26344">MASNPQYELGTLVGGTWKQWSTSAGQDYYENLNTRATQFKLPAGWEDTDTDTWTVDTSKNWPQWRNTRTGRIRRANPNPTAPQTYLDKANIQAHLQLVERSPESHEYLYRRVMLPFLRHFFQENEGFDVLQEESRGDLNQNESRVDIAEIKKAGRSWTETEDHLSRYCAGIENQSGQVYGIIQIGLYLQFFTANRGVLTALSGGLHMCNDVNAITTMIENMKLEPLPFF</sequence>
<dbReference type="InterPro" id="IPR036020">
    <property type="entry name" value="WW_dom_sf"/>
</dbReference>
<dbReference type="OrthoDB" id="3722008at2759"/>
<protein>
    <recommendedName>
        <fullName evidence="1">WW domain-containing protein</fullName>
    </recommendedName>
</protein>
<evidence type="ECO:0000313" key="2">
    <source>
        <dbReference type="EMBL" id="KAF2798615.1"/>
    </source>
</evidence>
<accession>A0A6A6XRK8</accession>
<proteinExistence type="predicted"/>
<name>A0A6A6XRK8_9PLEO</name>
<dbReference type="PROSITE" id="PS01159">
    <property type="entry name" value="WW_DOMAIN_1"/>
    <property type="match status" value="1"/>
</dbReference>
<feature type="domain" description="WW" evidence="1">
    <location>
        <begin position="11"/>
        <end position="44"/>
    </location>
</feature>
<reference evidence="2" key="1">
    <citation type="journal article" date="2020" name="Stud. Mycol.">
        <title>101 Dothideomycetes genomes: a test case for predicting lifestyles and emergence of pathogens.</title>
        <authorList>
            <person name="Haridas S."/>
            <person name="Albert R."/>
            <person name="Binder M."/>
            <person name="Bloem J."/>
            <person name="Labutti K."/>
            <person name="Salamov A."/>
            <person name="Andreopoulos B."/>
            <person name="Baker S."/>
            <person name="Barry K."/>
            <person name="Bills G."/>
            <person name="Bluhm B."/>
            <person name="Cannon C."/>
            <person name="Castanera R."/>
            <person name="Culley D."/>
            <person name="Daum C."/>
            <person name="Ezra D."/>
            <person name="Gonzalez J."/>
            <person name="Henrissat B."/>
            <person name="Kuo A."/>
            <person name="Liang C."/>
            <person name="Lipzen A."/>
            <person name="Lutzoni F."/>
            <person name="Magnuson J."/>
            <person name="Mondo S."/>
            <person name="Nolan M."/>
            <person name="Ohm R."/>
            <person name="Pangilinan J."/>
            <person name="Park H.-J."/>
            <person name="Ramirez L."/>
            <person name="Alfaro M."/>
            <person name="Sun H."/>
            <person name="Tritt A."/>
            <person name="Yoshinaga Y."/>
            <person name="Zwiers L.-H."/>
            <person name="Turgeon B."/>
            <person name="Goodwin S."/>
            <person name="Spatafora J."/>
            <person name="Crous P."/>
            <person name="Grigoriev I."/>
        </authorList>
    </citation>
    <scope>NUCLEOTIDE SEQUENCE</scope>
    <source>
        <strain evidence="2">CBS 109.77</strain>
    </source>
</reference>
<keyword evidence="3" id="KW-1185">Reference proteome</keyword>
<dbReference type="AlphaFoldDB" id="A0A6A6XRK8"/>
<dbReference type="EMBL" id="MU001780">
    <property type="protein sequence ID" value="KAF2798615.1"/>
    <property type="molecule type" value="Genomic_DNA"/>
</dbReference>
<gene>
    <name evidence="2" type="ORF">K505DRAFT_357373</name>
</gene>
<organism evidence="2 3">
    <name type="scientific">Melanomma pulvis-pyrius CBS 109.77</name>
    <dbReference type="NCBI Taxonomy" id="1314802"/>
    <lineage>
        <taxon>Eukaryota</taxon>
        <taxon>Fungi</taxon>
        <taxon>Dikarya</taxon>
        <taxon>Ascomycota</taxon>
        <taxon>Pezizomycotina</taxon>
        <taxon>Dothideomycetes</taxon>
        <taxon>Pleosporomycetidae</taxon>
        <taxon>Pleosporales</taxon>
        <taxon>Melanommataceae</taxon>
        <taxon>Melanomma</taxon>
    </lineage>
</organism>
<evidence type="ECO:0000313" key="3">
    <source>
        <dbReference type="Proteomes" id="UP000799757"/>
    </source>
</evidence>
<dbReference type="PROSITE" id="PS50020">
    <property type="entry name" value="WW_DOMAIN_2"/>
    <property type="match status" value="1"/>
</dbReference>
<evidence type="ECO:0000259" key="1">
    <source>
        <dbReference type="PROSITE" id="PS50020"/>
    </source>
</evidence>